<dbReference type="InterPro" id="IPR011333">
    <property type="entry name" value="SKP1/BTB/POZ_sf"/>
</dbReference>
<proteinExistence type="predicted"/>
<dbReference type="PANTHER" id="PTHR24412:SF487">
    <property type="entry name" value="KELCH-LIKE PROTEIN 25"/>
    <property type="match status" value="1"/>
</dbReference>
<comment type="pathway">
    <text evidence="1">Protein modification; protein ubiquitination.</text>
</comment>
<feature type="domain" description="BTB" evidence="5">
    <location>
        <begin position="1"/>
        <end position="50"/>
    </location>
</feature>
<dbReference type="GO" id="GO:0016567">
    <property type="term" value="P:protein ubiquitination"/>
    <property type="evidence" value="ECO:0007669"/>
    <property type="project" value="UniProtKB-UniPathway"/>
</dbReference>
<keyword evidence="2" id="KW-0880">Kelch repeat</keyword>
<dbReference type="GO" id="GO:0031463">
    <property type="term" value="C:Cul3-RING ubiquitin ligase complex"/>
    <property type="evidence" value="ECO:0007669"/>
    <property type="project" value="TreeGrafter"/>
</dbReference>
<dbReference type="PROSITE" id="PS50097">
    <property type="entry name" value="BTB"/>
    <property type="match status" value="1"/>
</dbReference>
<reference evidence="7" key="1">
    <citation type="journal article" date="2013" name="Science">
        <title>Comparative analysis of bat genomes provides insight into the evolution of flight and immunity.</title>
        <authorList>
            <person name="Zhang G."/>
            <person name="Cowled C."/>
            <person name="Shi Z."/>
            <person name="Huang Z."/>
            <person name="Bishop-Lilly K.A."/>
            <person name="Fang X."/>
            <person name="Wynne J.W."/>
            <person name="Xiong Z."/>
            <person name="Baker M.L."/>
            <person name="Zhao W."/>
            <person name="Tachedjian M."/>
            <person name="Zhu Y."/>
            <person name="Zhou P."/>
            <person name="Jiang X."/>
            <person name="Ng J."/>
            <person name="Yang L."/>
            <person name="Wu L."/>
            <person name="Xiao J."/>
            <person name="Feng Y."/>
            <person name="Chen Y."/>
            <person name="Sun X."/>
            <person name="Zhang Y."/>
            <person name="Marsh G.A."/>
            <person name="Crameri G."/>
            <person name="Broder C.C."/>
            <person name="Frey K.G."/>
            <person name="Wang L.F."/>
            <person name="Wang J."/>
        </authorList>
    </citation>
    <scope>NUCLEOTIDE SEQUENCE [LARGE SCALE GENOMIC DNA]</scope>
</reference>
<name>L5LDC4_MYODS</name>
<evidence type="ECO:0000256" key="3">
    <source>
        <dbReference type="ARBA" id="ARBA00022737"/>
    </source>
</evidence>
<keyword evidence="4" id="KW-0833">Ubl conjugation pathway</keyword>
<feature type="non-terminal residue" evidence="6">
    <location>
        <position position="1"/>
    </location>
</feature>
<gene>
    <name evidence="6" type="ORF">MDA_GLEAN10019520</name>
</gene>
<dbReference type="GO" id="GO:0006511">
    <property type="term" value="P:ubiquitin-dependent protein catabolic process"/>
    <property type="evidence" value="ECO:0007669"/>
    <property type="project" value="TreeGrafter"/>
</dbReference>
<evidence type="ECO:0000313" key="6">
    <source>
        <dbReference type="EMBL" id="ELK24207.1"/>
    </source>
</evidence>
<dbReference type="SMART" id="SM00225">
    <property type="entry name" value="BTB"/>
    <property type="match status" value="1"/>
</dbReference>
<dbReference type="EMBL" id="KB112968">
    <property type="protein sequence ID" value="ELK24207.1"/>
    <property type="molecule type" value="Genomic_DNA"/>
</dbReference>
<dbReference type="Pfam" id="PF00651">
    <property type="entry name" value="BTB"/>
    <property type="match status" value="1"/>
</dbReference>
<accession>L5LDC4</accession>
<dbReference type="eggNOG" id="KOG4441">
    <property type="taxonomic scope" value="Eukaryota"/>
</dbReference>
<evidence type="ECO:0000313" key="7">
    <source>
        <dbReference type="Proteomes" id="UP000010556"/>
    </source>
</evidence>
<sequence length="249" mass="26287">LAACRYFEAMFSHGLRESRDDTVNFQDNLHPEVLELLLDFAYSSRIVLNEENAESLLEAGDMLQFHDVRDAAAEFLEKNLFPSNCLGMMLLRPPPGHVLEAPGTARLSPAGWVETRFAGNPPAVPRARFLGGCPRGRHSHASPLLLRRLCVSPHLTAAATAGSSAAPASAPSGHPPALGAALSFRREKTPSPAPGCLPEAFPALQGFGGEGLPEGRAHTRLPPPPGEDAFAGLGGHLFPQVGAGSRGQA</sequence>
<dbReference type="AlphaFoldDB" id="L5LDC4"/>
<dbReference type="UniPathway" id="UPA00143"/>
<dbReference type="GO" id="GO:0005737">
    <property type="term" value="C:cytoplasm"/>
    <property type="evidence" value="ECO:0007669"/>
    <property type="project" value="TreeGrafter"/>
</dbReference>
<dbReference type="PANTHER" id="PTHR24412">
    <property type="entry name" value="KELCH PROTEIN"/>
    <property type="match status" value="1"/>
</dbReference>
<dbReference type="Proteomes" id="UP000010556">
    <property type="component" value="Unassembled WGS sequence"/>
</dbReference>
<evidence type="ECO:0000256" key="1">
    <source>
        <dbReference type="ARBA" id="ARBA00004906"/>
    </source>
</evidence>
<evidence type="ECO:0000259" key="5">
    <source>
        <dbReference type="PROSITE" id="PS50097"/>
    </source>
</evidence>
<protein>
    <submittedName>
        <fullName evidence="6">Ectoderm-neural cortex protein 2</fullName>
    </submittedName>
</protein>
<dbReference type="Gene3D" id="3.30.710.10">
    <property type="entry name" value="Potassium Channel Kv1.1, Chain A"/>
    <property type="match status" value="1"/>
</dbReference>
<dbReference type="InterPro" id="IPR000210">
    <property type="entry name" value="BTB/POZ_dom"/>
</dbReference>
<evidence type="ECO:0000256" key="2">
    <source>
        <dbReference type="ARBA" id="ARBA00022441"/>
    </source>
</evidence>
<organism evidence="6 7">
    <name type="scientific">Myotis davidii</name>
    <name type="common">David's myotis</name>
    <dbReference type="NCBI Taxonomy" id="225400"/>
    <lineage>
        <taxon>Eukaryota</taxon>
        <taxon>Metazoa</taxon>
        <taxon>Chordata</taxon>
        <taxon>Craniata</taxon>
        <taxon>Vertebrata</taxon>
        <taxon>Euteleostomi</taxon>
        <taxon>Mammalia</taxon>
        <taxon>Eutheria</taxon>
        <taxon>Laurasiatheria</taxon>
        <taxon>Chiroptera</taxon>
        <taxon>Yangochiroptera</taxon>
        <taxon>Vespertilionidae</taxon>
        <taxon>Myotis</taxon>
    </lineage>
</organism>
<keyword evidence="3" id="KW-0677">Repeat</keyword>
<evidence type="ECO:0000256" key="4">
    <source>
        <dbReference type="ARBA" id="ARBA00022786"/>
    </source>
</evidence>
<dbReference type="SUPFAM" id="SSF54695">
    <property type="entry name" value="POZ domain"/>
    <property type="match status" value="1"/>
</dbReference>
<keyword evidence="7" id="KW-1185">Reference proteome</keyword>